<dbReference type="InterPro" id="IPR017359">
    <property type="entry name" value="Phi-like"/>
</dbReference>
<keyword evidence="2" id="KW-1185">Reference proteome</keyword>
<organism evidence="1 2">
    <name type="scientific">Mycosarcoma maydis</name>
    <name type="common">Corn smut fungus</name>
    <name type="synonym">Ustilago maydis</name>
    <dbReference type="NCBI Taxonomy" id="5270"/>
    <lineage>
        <taxon>Eukaryota</taxon>
        <taxon>Fungi</taxon>
        <taxon>Dikarya</taxon>
        <taxon>Basidiomycota</taxon>
        <taxon>Ustilaginomycotina</taxon>
        <taxon>Ustilaginomycetes</taxon>
        <taxon>Ustilaginales</taxon>
        <taxon>Ustilaginaceae</taxon>
        <taxon>Mycosarcoma</taxon>
    </lineage>
</organism>
<name>A0A0D1DUA8_MYCMD</name>
<dbReference type="EMBL" id="CM003150">
    <property type="protein sequence ID" value="KIS67874.1"/>
    <property type="molecule type" value="Genomic_DNA"/>
</dbReference>
<proteinExistence type="predicted"/>
<sequence>MSTSTPSVASKAYLLPPEDLHSTLSSIELLSAMWSGTDELQLTTTDEQTIRRIAEYLQLELETLGDQRSVGLKDSIADEVVLGLKIRVDAAAHAAHAEQAPQQAVWIKVAFRLRKTNATDARVSMWTSAKDAPSWLDRARVDEVNEMLAKYRETTHTDEHHDTVGSILNAIEEVSELLALDTSAESVAPPQSTALQPTCSAPLDASSPPPLVLRTWYYLPSLSTKSKRADIVSLALSSTPPLTGFLLAGKPGLIVLEHPLTCALTTATANLASFWSTIKTTSWSDIPASHKKISEKLIQPDVQHAFTGFQDITDLPEVESGADRGRKTDLSKLVVWLDNRGVQGKWCLERVLGVGGWET</sequence>
<dbReference type="KEGG" id="uma:UMAG_03930"/>
<protein>
    <submittedName>
        <fullName evidence="1">Uncharacterized protein</fullName>
    </submittedName>
</protein>
<dbReference type="OMA" id="RTWYYLP"/>
<accession>A0A0D1DUA8</accession>
<dbReference type="PANTHER" id="PTHR15955:SF10">
    <property type="entry name" value="DUF1115 DOMAIN PROTEIN (AFU_ORTHOLOGUE AFUA_5G14750)"/>
    <property type="match status" value="1"/>
</dbReference>
<dbReference type="InParanoid" id="A0A0D1DUA8"/>
<dbReference type="PANTHER" id="PTHR15955">
    <property type="entry name" value="RWD DOMAIN CONTAINING PROTEIN 2"/>
    <property type="match status" value="1"/>
</dbReference>
<dbReference type="GeneID" id="23564250"/>
<gene>
    <name evidence="1" type="ORF">UMAG_03930</name>
</gene>
<dbReference type="eggNOG" id="ENOG502S0MQ">
    <property type="taxonomic scope" value="Eukaryota"/>
</dbReference>
<reference evidence="1 2" key="1">
    <citation type="journal article" date="2006" name="Nature">
        <title>Insights from the genome of the biotrophic fungal plant pathogen Ustilago maydis.</title>
        <authorList>
            <person name="Kamper J."/>
            <person name="Kahmann R."/>
            <person name="Bolker M."/>
            <person name="Ma L.J."/>
            <person name="Brefort T."/>
            <person name="Saville B.J."/>
            <person name="Banuett F."/>
            <person name="Kronstad J.W."/>
            <person name="Gold S.E."/>
            <person name="Muller O."/>
            <person name="Perlin M.H."/>
            <person name="Wosten H.A."/>
            <person name="de Vries R."/>
            <person name="Ruiz-Herrera J."/>
            <person name="Reynaga-Pena C.G."/>
            <person name="Snetselaar K."/>
            <person name="McCann M."/>
            <person name="Perez-Martin J."/>
            <person name="Feldbrugge M."/>
            <person name="Basse C.W."/>
            <person name="Steinberg G."/>
            <person name="Ibeas J.I."/>
            <person name="Holloman W."/>
            <person name="Guzman P."/>
            <person name="Farman M."/>
            <person name="Stajich J.E."/>
            <person name="Sentandreu R."/>
            <person name="Gonzalez-Prieto J.M."/>
            <person name="Kennell J.C."/>
            <person name="Molina L."/>
            <person name="Schirawski J."/>
            <person name="Mendoza-Mendoza A."/>
            <person name="Greilinger D."/>
            <person name="Munch K."/>
            <person name="Rossel N."/>
            <person name="Scherer M."/>
            <person name="Vranes M."/>
            <person name="Ladendorf O."/>
            <person name="Vincon V."/>
            <person name="Fuchs U."/>
            <person name="Sandrock B."/>
            <person name="Meng S."/>
            <person name="Ho E.C."/>
            <person name="Cahill M.J."/>
            <person name="Boyce K.J."/>
            <person name="Klose J."/>
            <person name="Klosterman S.J."/>
            <person name="Deelstra H.J."/>
            <person name="Ortiz-Castellanos L."/>
            <person name="Li W."/>
            <person name="Sanchez-Alonso P."/>
            <person name="Schreier P.H."/>
            <person name="Hauser-Hahn I."/>
            <person name="Vaupel M."/>
            <person name="Koopmann E."/>
            <person name="Friedrich G."/>
            <person name="Voss H."/>
            <person name="Schluter T."/>
            <person name="Margolis J."/>
            <person name="Platt D."/>
            <person name="Swimmer C."/>
            <person name="Gnirke A."/>
            <person name="Chen F."/>
            <person name="Vysotskaia V."/>
            <person name="Mannhaupt G."/>
            <person name="Guldener U."/>
            <person name="Munsterkotter M."/>
            <person name="Haase D."/>
            <person name="Oesterheld M."/>
            <person name="Mewes H.W."/>
            <person name="Mauceli E.W."/>
            <person name="DeCaprio D."/>
            <person name="Wade C.M."/>
            <person name="Butler J."/>
            <person name="Young S."/>
            <person name="Jaffe D.B."/>
            <person name="Calvo S."/>
            <person name="Nusbaum C."/>
            <person name="Galagan J."/>
            <person name="Birren B.W."/>
        </authorList>
    </citation>
    <scope>NUCLEOTIDE SEQUENCE [LARGE SCALE GENOMIC DNA]</scope>
    <source>
        <strain evidence="2">DSM 14603 / FGSC 9021 / UM521</strain>
    </source>
</reference>
<dbReference type="OrthoDB" id="432412at2759"/>
<evidence type="ECO:0000313" key="1">
    <source>
        <dbReference type="EMBL" id="KIS67874.1"/>
    </source>
</evidence>
<dbReference type="RefSeq" id="XP_011390402.1">
    <property type="nucleotide sequence ID" value="XM_011392100.1"/>
</dbReference>
<dbReference type="Proteomes" id="UP000000561">
    <property type="component" value="Chromosome 11"/>
</dbReference>
<dbReference type="AlphaFoldDB" id="A0A0D1DUA8"/>
<evidence type="ECO:0000313" key="2">
    <source>
        <dbReference type="Proteomes" id="UP000000561"/>
    </source>
</evidence>
<dbReference type="VEuPathDB" id="FungiDB:UMAG_03930"/>